<dbReference type="InterPro" id="IPR029068">
    <property type="entry name" value="Glyas_Bleomycin-R_OHBP_Dase"/>
</dbReference>
<sequence length="133" mass="14452">MPQPQVIALDHLVLTVASIPATVAFYKEVLGMQAKQFDTADGETRWALKFGAAKINLHQAGAEFEPKAAQATAGSADLCFLTETPLSEWMAHLSKMGVAIEKGPVSRTGARFPLTSIYVRDPDQNLIEIAVRR</sequence>
<dbReference type="AlphaFoldDB" id="A0A6P0C9N7"/>
<name>A0A6P0C9N7_9RHOB</name>
<dbReference type="PROSITE" id="PS51819">
    <property type="entry name" value="VOC"/>
    <property type="match status" value="1"/>
</dbReference>
<proteinExistence type="predicted"/>
<dbReference type="InterPro" id="IPR050383">
    <property type="entry name" value="GlyoxalaseI/FosfomycinResist"/>
</dbReference>
<dbReference type="Gene3D" id="3.10.180.10">
    <property type="entry name" value="2,3-Dihydroxybiphenyl 1,2-Dioxygenase, domain 1"/>
    <property type="match status" value="1"/>
</dbReference>
<accession>A0A6P0C9N7</accession>
<evidence type="ECO:0000313" key="2">
    <source>
        <dbReference type="EMBL" id="NEK21816.1"/>
    </source>
</evidence>
<dbReference type="InterPro" id="IPR037523">
    <property type="entry name" value="VOC_core"/>
</dbReference>
<organism evidence="2 3">
    <name type="scientific">Sulfitobacter sediminilitoris</name>
    <dbReference type="NCBI Taxonomy" id="2698830"/>
    <lineage>
        <taxon>Bacteria</taxon>
        <taxon>Pseudomonadati</taxon>
        <taxon>Pseudomonadota</taxon>
        <taxon>Alphaproteobacteria</taxon>
        <taxon>Rhodobacterales</taxon>
        <taxon>Roseobacteraceae</taxon>
        <taxon>Sulfitobacter</taxon>
    </lineage>
</organism>
<evidence type="ECO:0000313" key="3">
    <source>
        <dbReference type="Proteomes" id="UP000468591"/>
    </source>
</evidence>
<comment type="caution">
    <text evidence="2">The sequence shown here is derived from an EMBL/GenBank/DDBJ whole genome shotgun (WGS) entry which is preliminary data.</text>
</comment>
<gene>
    <name evidence="2" type="ORF">GV827_05295</name>
</gene>
<dbReference type="Pfam" id="PF00903">
    <property type="entry name" value="Glyoxalase"/>
    <property type="match status" value="1"/>
</dbReference>
<dbReference type="InterPro" id="IPR004360">
    <property type="entry name" value="Glyas_Fos-R_dOase_dom"/>
</dbReference>
<feature type="domain" description="VOC" evidence="1">
    <location>
        <begin position="8"/>
        <end position="132"/>
    </location>
</feature>
<evidence type="ECO:0000259" key="1">
    <source>
        <dbReference type="PROSITE" id="PS51819"/>
    </source>
</evidence>
<dbReference type="Proteomes" id="UP000468591">
    <property type="component" value="Unassembled WGS sequence"/>
</dbReference>
<reference evidence="2 3" key="1">
    <citation type="submission" date="2020-01" db="EMBL/GenBank/DDBJ databases">
        <title>Sulfitobacter sediminilitoris sp. nov., isolated from a tidal flat.</title>
        <authorList>
            <person name="Park S."/>
            <person name="Yoon J.-H."/>
        </authorList>
    </citation>
    <scope>NUCLEOTIDE SEQUENCE [LARGE SCALE GENOMIC DNA]</scope>
    <source>
        <strain evidence="2 3">JBTF-M27</strain>
    </source>
</reference>
<dbReference type="PANTHER" id="PTHR21366:SF14">
    <property type="entry name" value="GLYOXALASE DOMAIN-CONTAINING PROTEIN 5"/>
    <property type="match status" value="1"/>
</dbReference>
<dbReference type="CDD" id="cd07253">
    <property type="entry name" value="GLOD5"/>
    <property type="match status" value="1"/>
</dbReference>
<dbReference type="PANTHER" id="PTHR21366">
    <property type="entry name" value="GLYOXALASE FAMILY PROTEIN"/>
    <property type="match status" value="1"/>
</dbReference>
<protein>
    <submittedName>
        <fullName evidence="2">VOC family protein</fullName>
    </submittedName>
</protein>
<dbReference type="EMBL" id="JAABNT010000002">
    <property type="protein sequence ID" value="NEK21816.1"/>
    <property type="molecule type" value="Genomic_DNA"/>
</dbReference>
<dbReference type="SUPFAM" id="SSF54593">
    <property type="entry name" value="Glyoxalase/Bleomycin resistance protein/Dihydroxybiphenyl dioxygenase"/>
    <property type="match status" value="1"/>
</dbReference>
<dbReference type="RefSeq" id="WP_164352643.1">
    <property type="nucleotide sequence ID" value="NZ_JAABNT010000002.1"/>
</dbReference>
<keyword evidence="3" id="KW-1185">Reference proteome</keyword>